<dbReference type="EMBL" id="MU006292">
    <property type="protein sequence ID" value="KAF2854628.1"/>
    <property type="molecule type" value="Genomic_DNA"/>
</dbReference>
<dbReference type="OrthoDB" id="289721at2759"/>
<name>A0A6A7BKI2_9PLEO</name>
<sequence length="76" mass="8500">MFELTIDSAFKIQLKAMLIDMALNSTATIMTNLYRSFYEAAVRCLEYVGVLSKVRKTCSSLLISKSNRLKAAAMVD</sequence>
<evidence type="ECO:0000313" key="1">
    <source>
        <dbReference type="EMBL" id="KAF2854628.1"/>
    </source>
</evidence>
<dbReference type="AlphaFoldDB" id="A0A6A7BKI2"/>
<keyword evidence="2" id="KW-1185">Reference proteome</keyword>
<dbReference type="Gene3D" id="1.10.357.90">
    <property type="match status" value="1"/>
</dbReference>
<organism evidence="1 2">
    <name type="scientific">Plenodomus tracheiphilus IPT5</name>
    <dbReference type="NCBI Taxonomy" id="1408161"/>
    <lineage>
        <taxon>Eukaryota</taxon>
        <taxon>Fungi</taxon>
        <taxon>Dikarya</taxon>
        <taxon>Ascomycota</taxon>
        <taxon>Pezizomycotina</taxon>
        <taxon>Dothideomycetes</taxon>
        <taxon>Pleosporomycetidae</taxon>
        <taxon>Pleosporales</taxon>
        <taxon>Pleosporineae</taxon>
        <taxon>Leptosphaeriaceae</taxon>
        <taxon>Plenodomus</taxon>
    </lineage>
</organism>
<dbReference type="Proteomes" id="UP000799423">
    <property type="component" value="Unassembled WGS sequence"/>
</dbReference>
<evidence type="ECO:0000313" key="2">
    <source>
        <dbReference type="Proteomes" id="UP000799423"/>
    </source>
</evidence>
<accession>A0A6A7BKI2</accession>
<reference evidence="1" key="1">
    <citation type="submission" date="2020-01" db="EMBL/GenBank/DDBJ databases">
        <authorList>
            <consortium name="DOE Joint Genome Institute"/>
            <person name="Haridas S."/>
            <person name="Albert R."/>
            <person name="Binder M."/>
            <person name="Bloem J."/>
            <person name="Labutti K."/>
            <person name="Salamov A."/>
            <person name="Andreopoulos B."/>
            <person name="Baker S.E."/>
            <person name="Barry K."/>
            <person name="Bills G."/>
            <person name="Bluhm B.H."/>
            <person name="Cannon C."/>
            <person name="Castanera R."/>
            <person name="Culley D.E."/>
            <person name="Daum C."/>
            <person name="Ezra D."/>
            <person name="Gonzalez J.B."/>
            <person name="Henrissat B."/>
            <person name="Kuo A."/>
            <person name="Liang C."/>
            <person name="Lipzen A."/>
            <person name="Lutzoni F."/>
            <person name="Magnuson J."/>
            <person name="Mondo S."/>
            <person name="Nolan M."/>
            <person name="Ohm R."/>
            <person name="Pangilinan J."/>
            <person name="Park H.-J."/>
            <person name="Ramirez L."/>
            <person name="Alfaro M."/>
            <person name="Sun H."/>
            <person name="Tritt A."/>
            <person name="Yoshinaga Y."/>
            <person name="Zwiers L.-H."/>
            <person name="Turgeon B.G."/>
            <person name="Goodwin S.B."/>
            <person name="Spatafora J.W."/>
            <person name="Crous P.W."/>
            <person name="Grigoriev I.V."/>
        </authorList>
    </citation>
    <scope>NUCLEOTIDE SEQUENCE</scope>
    <source>
        <strain evidence="1">IPT5</strain>
    </source>
</reference>
<protein>
    <submittedName>
        <fullName evidence="1">Uncharacterized protein</fullName>
    </submittedName>
</protein>
<gene>
    <name evidence="1" type="ORF">T440DRAFT_464770</name>
</gene>
<proteinExistence type="predicted"/>